<dbReference type="PANTHER" id="PTHR40112:SF1">
    <property type="entry name" value="H2HPP ISOMERASE"/>
    <property type="match status" value="1"/>
</dbReference>
<keyword evidence="3" id="KW-1185">Reference proteome</keyword>
<accession>A0ABV9CIP2</accession>
<organism evidence="2 3">
    <name type="scientific">Sphaerisporangium dianthi</name>
    <dbReference type="NCBI Taxonomy" id="1436120"/>
    <lineage>
        <taxon>Bacteria</taxon>
        <taxon>Bacillati</taxon>
        <taxon>Actinomycetota</taxon>
        <taxon>Actinomycetes</taxon>
        <taxon>Streptosporangiales</taxon>
        <taxon>Streptosporangiaceae</taxon>
        <taxon>Sphaerisporangium</taxon>
    </lineage>
</organism>
<comment type="caution">
    <text evidence="2">The sequence shown here is derived from an EMBL/GenBank/DDBJ whole genome shotgun (WGS) entry which is preliminary data.</text>
</comment>
<reference evidence="3" key="1">
    <citation type="journal article" date="2019" name="Int. J. Syst. Evol. Microbiol.">
        <title>The Global Catalogue of Microorganisms (GCM) 10K type strain sequencing project: providing services to taxonomists for standard genome sequencing and annotation.</title>
        <authorList>
            <consortium name="The Broad Institute Genomics Platform"/>
            <consortium name="The Broad Institute Genome Sequencing Center for Infectious Disease"/>
            <person name="Wu L."/>
            <person name="Ma J."/>
        </authorList>
    </citation>
    <scope>NUCLEOTIDE SEQUENCE [LARGE SCALE GENOMIC DNA]</scope>
    <source>
        <strain evidence="3">CGMCC 4.7132</strain>
    </source>
</reference>
<gene>
    <name evidence="2" type="ORF">ACFO60_18070</name>
</gene>
<evidence type="ECO:0000313" key="2">
    <source>
        <dbReference type="EMBL" id="MFC4532687.1"/>
    </source>
</evidence>
<dbReference type="RefSeq" id="WP_380841555.1">
    <property type="nucleotide sequence ID" value="NZ_JBHSFP010000011.1"/>
</dbReference>
<protein>
    <submittedName>
        <fullName evidence="2">Cupin domain-containing protein</fullName>
    </submittedName>
</protein>
<dbReference type="InterPro" id="IPR013096">
    <property type="entry name" value="Cupin_2"/>
</dbReference>
<name>A0ABV9CIP2_9ACTN</name>
<dbReference type="Pfam" id="PF07883">
    <property type="entry name" value="Cupin_2"/>
    <property type="match status" value="1"/>
</dbReference>
<evidence type="ECO:0000259" key="1">
    <source>
        <dbReference type="Pfam" id="PF07883"/>
    </source>
</evidence>
<proteinExistence type="predicted"/>
<dbReference type="CDD" id="cd02210">
    <property type="entry name" value="cupin_BLR2406-like"/>
    <property type="match status" value="1"/>
</dbReference>
<sequence length="163" mass="17273">MPEDHETPGGPFHRRLHHVAPGGLSAETAQTPGMVRRAAISEATAGSSRLWMGQTHVAPATVSADHHHGESETAIYVVSGTPSFVFLDLSGGESREVRIDARPGDYIYVPPFVPHREENPDPDNEAVVVIARSTQEAIVVNLPGLRPPTGPQCLLAGGHAGLV</sequence>
<dbReference type="SUPFAM" id="SSF51182">
    <property type="entry name" value="RmlC-like cupins"/>
    <property type="match status" value="1"/>
</dbReference>
<dbReference type="InterPro" id="IPR052535">
    <property type="entry name" value="Bacilysin_H2HPP_isomerase"/>
</dbReference>
<feature type="domain" description="Cupin type-2" evidence="1">
    <location>
        <begin position="56"/>
        <end position="128"/>
    </location>
</feature>
<dbReference type="PANTHER" id="PTHR40112">
    <property type="entry name" value="H2HPP ISOMERASE"/>
    <property type="match status" value="1"/>
</dbReference>
<evidence type="ECO:0000313" key="3">
    <source>
        <dbReference type="Proteomes" id="UP001596004"/>
    </source>
</evidence>
<dbReference type="InterPro" id="IPR011051">
    <property type="entry name" value="RmlC_Cupin_sf"/>
</dbReference>
<dbReference type="InterPro" id="IPR014710">
    <property type="entry name" value="RmlC-like_jellyroll"/>
</dbReference>
<dbReference type="EMBL" id="JBHSFP010000011">
    <property type="protein sequence ID" value="MFC4532687.1"/>
    <property type="molecule type" value="Genomic_DNA"/>
</dbReference>
<dbReference type="Gene3D" id="2.60.120.10">
    <property type="entry name" value="Jelly Rolls"/>
    <property type="match status" value="1"/>
</dbReference>
<dbReference type="Proteomes" id="UP001596004">
    <property type="component" value="Unassembled WGS sequence"/>
</dbReference>